<dbReference type="AlphaFoldDB" id="A0A370TT90"/>
<comment type="caution">
    <text evidence="1">The sequence shown here is derived from an EMBL/GenBank/DDBJ whole genome shotgun (WGS) entry which is preliminary data.</text>
</comment>
<evidence type="ECO:0000313" key="1">
    <source>
        <dbReference type="EMBL" id="RDL38749.1"/>
    </source>
</evidence>
<protein>
    <submittedName>
        <fullName evidence="1">Uncharacterized protein</fullName>
    </submittedName>
</protein>
<proteinExistence type="predicted"/>
<dbReference type="RefSeq" id="XP_031871405.1">
    <property type="nucleotide sequence ID" value="XM_032011712.1"/>
</dbReference>
<dbReference type="Proteomes" id="UP000254866">
    <property type="component" value="Unassembled WGS sequence"/>
</dbReference>
<dbReference type="GeneID" id="43595938"/>
<organism evidence="1 2">
    <name type="scientific">Venustampulla echinocandica</name>
    <dbReference type="NCBI Taxonomy" id="2656787"/>
    <lineage>
        <taxon>Eukaryota</taxon>
        <taxon>Fungi</taxon>
        <taxon>Dikarya</taxon>
        <taxon>Ascomycota</taxon>
        <taxon>Pezizomycotina</taxon>
        <taxon>Leotiomycetes</taxon>
        <taxon>Helotiales</taxon>
        <taxon>Pleuroascaceae</taxon>
        <taxon>Venustampulla</taxon>
    </lineage>
</organism>
<reference evidence="1 2" key="1">
    <citation type="journal article" date="2018" name="IMA Fungus">
        <title>IMA Genome-F 9: Draft genome sequence of Annulohypoxylon stygium, Aspergillus mulundensis, Berkeleyomyces basicola (syn. Thielaviopsis basicola), Ceratocystis smalleyi, two Cercospora beticola strains, Coleophoma cylindrospora, Fusarium fracticaudum, Phialophora cf. hyalina, and Morchella septimelata.</title>
        <authorList>
            <person name="Wingfield B.D."/>
            <person name="Bills G.F."/>
            <person name="Dong Y."/>
            <person name="Huang W."/>
            <person name="Nel W.J."/>
            <person name="Swalarsk-Parry B.S."/>
            <person name="Vaghefi N."/>
            <person name="Wilken P.M."/>
            <person name="An Z."/>
            <person name="de Beer Z.W."/>
            <person name="De Vos L."/>
            <person name="Chen L."/>
            <person name="Duong T.A."/>
            <person name="Gao Y."/>
            <person name="Hammerbacher A."/>
            <person name="Kikkert J.R."/>
            <person name="Li Y."/>
            <person name="Li H."/>
            <person name="Li K."/>
            <person name="Li Q."/>
            <person name="Liu X."/>
            <person name="Ma X."/>
            <person name="Naidoo K."/>
            <person name="Pethybridge S.J."/>
            <person name="Sun J."/>
            <person name="Steenkamp E.T."/>
            <person name="van der Nest M.A."/>
            <person name="van Wyk S."/>
            <person name="Wingfield M.J."/>
            <person name="Xiong C."/>
            <person name="Yue Q."/>
            <person name="Zhang X."/>
        </authorList>
    </citation>
    <scope>NUCLEOTIDE SEQUENCE [LARGE SCALE GENOMIC DNA]</scope>
    <source>
        <strain evidence="1 2">BP 5553</strain>
    </source>
</reference>
<gene>
    <name evidence="1" type="ORF">BP5553_03089</name>
</gene>
<sequence length="306" mass="33794">MSADKAPAEKLPLAVRKNVRDEWDNKKGDLESQISTLLGTPWTFDINPLAIYPYAEEGSYGHHSLGECIAAYMNGFIYHLQKFLDTYGQEGKAELNSVCRATHAITFAASTTVNYCGCDIESGMLRILFHPNNLGSNLDSVAEDIAKVVSSAPQPAGAPPLSFTARHSIKSDYDSQIGPILENAIKVLQNPALKFEVGFDDLGRMLKNGEGARDDWESNLGTFARQYYESFVDSLISEKFGEDELLREGLAECVPNGSVRLRIVENLQKETYNEVVLEDGDLVLQTTPQYWGTNINDVASNLMSIL</sequence>
<dbReference type="OrthoDB" id="2364174at2759"/>
<evidence type="ECO:0000313" key="2">
    <source>
        <dbReference type="Proteomes" id="UP000254866"/>
    </source>
</evidence>
<dbReference type="EMBL" id="NPIC01000002">
    <property type="protein sequence ID" value="RDL38749.1"/>
    <property type="molecule type" value="Genomic_DNA"/>
</dbReference>
<keyword evidence="2" id="KW-1185">Reference proteome</keyword>
<name>A0A370TT90_9HELO</name>
<accession>A0A370TT90</accession>